<dbReference type="SUPFAM" id="SSF102198">
    <property type="entry name" value="Putative cyclase"/>
    <property type="match status" value="1"/>
</dbReference>
<evidence type="ECO:0000256" key="8">
    <source>
        <dbReference type="ARBA" id="ARBA00060547"/>
    </source>
</evidence>
<reference evidence="10 11" key="1">
    <citation type="submission" date="2017-10" db="EMBL/GenBank/DDBJ databases">
        <title>Draft genome of Longibacter Salinarum.</title>
        <authorList>
            <person name="Goh K.M."/>
            <person name="Shamsir M.S."/>
            <person name="Lim S.W."/>
        </authorList>
    </citation>
    <scope>NUCLEOTIDE SEQUENCE [LARGE SCALE GENOMIC DNA]</scope>
    <source>
        <strain evidence="10 11">KCTC 52045</strain>
    </source>
</reference>
<comment type="caution">
    <text evidence="10">The sequence shown here is derived from an EMBL/GenBank/DDBJ whole genome shotgun (WGS) entry which is preliminary data.</text>
</comment>
<proteinExistence type="inferred from homology"/>
<evidence type="ECO:0000256" key="6">
    <source>
        <dbReference type="ARBA" id="ARBA00023079"/>
    </source>
</evidence>
<comment type="subunit">
    <text evidence="2 9">Homodimer.</text>
</comment>
<feature type="binding site" evidence="9">
    <location>
        <position position="167"/>
    </location>
    <ligand>
        <name>Zn(2+)</name>
        <dbReference type="ChEBI" id="CHEBI:29105"/>
        <label>1</label>
    </ligand>
</feature>
<evidence type="ECO:0000313" key="10">
    <source>
        <dbReference type="EMBL" id="PEN15070.1"/>
    </source>
</evidence>
<dbReference type="GO" id="GO:0004061">
    <property type="term" value="F:arylformamidase activity"/>
    <property type="evidence" value="ECO:0007669"/>
    <property type="project" value="UniProtKB-UniRule"/>
</dbReference>
<dbReference type="RefSeq" id="WP_098073969.1">
    <property type="nucleotide sequence ID" value="NZ_PDEQ01000001.1"/>
</dbReference>
<sequence>MRYIDITRSLSESTAVWPGDQRVEWTWTARREEGSTVNLGAITTSVHAATHADAPLHFDDSGKAIDEVPLRPFLGPAEVVHVDDDVISPEHVQAVSAPRVLFKTCASSVDRTQWPNAVTAVHPDTIRMLGERGVVLIGTDAPSIDPLDSKHLEAHHALAETGMVNLEGLQLAGVSPGRYHLTALPLKIERADAAPVRAVLQPVSVEPGGRE</sequence>
<dbReference type="GO" id="GO:0008270">
    <property type="term" value="F:zinc ion binding"/>
    <property type="evidence" value="ECO:0007669"/>
    <property type="project" value="UniProtKB-UniRule"/>
</dbReference>
<keyword evidence="3 9" id="KW-0479">Metal-binding</keyword>
<evidence type="ECO:0000256" key="2">
    <source>
        <dbReference type="ARBA" id="ARBA00011738"/>
    </source>
</evidence>
<keyword evidence="4 9" id="KW-0378">Hydrolase</keyword>
<evidence type="ECO:0000256" key="9">
    <source>
        <dbReference type="HAMAP-Rule" id="MF_01969"/>
    </source>
</evidence>
<dbReference type="Gene3D" id="3.50.30.50">
    <property type="entry name" value="Putative cyclase"/>
    <property type="match status" value="1"/>
</dbReference>
<dbReference type="Proteomes" id="UP000220102">
    <property type="component" value="Unassembled WGS sequence"/>
</dbReference>
<keyword evidence="11" id="KW-1185">Reference proteome</keyword>
<dbReference type="EC" id="3.5.1.9" evidence="9"/>
<evidence type="ECO:0000256" key="4">
    <source>
        <dbReference type="ARBA" id="ARBA00022801"/>
    </source>
</evidence>
<evidence type="ECO:0000256" key="7">
    <source>
        <dbReference type="ARBA" id="ARBA00048496"/>
    </source>
</evidence>
<feature type="binding site" evidence="9">
    <location>
        <position position="47"/>
    </location>
    <ligand>
        <name>Zn(2+)</name>
        <dbReference type="ChEBI" id="CHEBI:29105"/>
        <label>1</label>
    </ligand>
</feature>
<dbReference type="InterPro" id="IPR007325">
    <property type="entry name" value="KFase/CYL"/>
</dbReference>
<dbReference type="InterPro" id="IPR017484">
    <property type="entry name" value="Kynurenine_formamidase_bac"/>
</dbReference>
<dbReference type="GO" id="GO:0004328">
    <property type="term" value="F:formamidase activity"/>
    <property type="evidence" value="ECO:0007669"/>
    <property type="project" value="InterPro"/>
</dbReference>
<dbReference type="EMBL" id="PDEQ01000001">
    <property type="protein sequence ID" value="PEN15070.1"/>
    <property type="molecule type" value="Genomic_DNA"/>
</dbReference>
<dbReference type="HAMAP" id="MF_01969">
    <property type="entry name" value="KynB"/>
    <property type="match status" value="1"/>
</dbReference>
<feature type="binding site" evidence="9">
    <location>
        <position position="155"/>
    </location>
    <ligand>
        <name>Zn(2+)</name>
        <dbReference type="ChEBI" id="CHEBI:29105"/>
        <label>2</label>
    </ligand>
</feature>
<evidence type="ECO:0000256" key="5">
    <source>
        <dbReference type="ARBA" id="ARBA00022833"/>
    </source>
</evidence>
<dbReference type="PANTHER" id="PTHR31118:SF32">
    <property type="entry name" value="KYNURENINE FORMAMIDASE"/>
    <property type="match status" value="1"/>
</dbReference>
<dbReference type="InterPro" id="IPR037175">
    <property type="entry name" value="KFase_sf"/>
</dbReference>
<dbReference type="GO" id="GO:0019441">
    <property type="term" value="P:L-tryptophan catabolic process to kynurenine"/>
    <property type="evidence" value="ECO:0007669"/>
    <property type="project" value="UniProtKB-UniRule"/>
</dbReference>
<comment type="cofactor">
    <cofactor evidence="9">
        <name>Zn(2+)</name>
        <dbReference type="ChEBI" id="CHEBI:29105"/>
    </cofactor>
    <text evidence="9">Binds 2 zinc ions per subunit.</text>
</comment>
<feature type="binding site" evidence="9">
    <location>
        <position position="17"/>
    </location>
    <ligand>
        <name>substrate</name>
    </ligand>
</feature>
<name>A0A2A8D2G0_9BACT</name>
<keyword evidence="5 9" id="KW-0862">Zinc</keyword>
<comment type="catalytic activity">
    <reaction evidence="7 9">
        <text>N-formyl-L-kynurenine + H2O = L-kynurenine + formate + H(+)</text>
        <dbReference type="Rhea" id="RHEA:13009"/>
        <dbReference type="ChEBI" id="CHEBI:15377"/>
        <dbReference type="ChEBI" id="CHEBI:15378"/>
        <dbReference type="ChEBI" id="CHEBI:15740"/>
        <dbReference type="ChEBI" id="CHEBI:57959"/>
        <dbReference type="ChEBI" id="CHEBI:58629"/>
        <dbReference type="EC" id="3.5.1.9"/>
    </reaction>
</comment>
<dbReference type="FunFam" id="3.50.30.50:FF:000001">
    <property type="entry name" value="Kynurenine formamidase"/>
    <property type="match status" value="1"/>
</dbReference>
<feature type="active site" description="Proton donor/acceptor" evidence="9">
    <location>
        <position position="57"/>
    </location>
</feature>
<evidence type="ECO:0000256" key="1">
    <source>
        <dbReference type="ARBA" id="ARBA00002204"/>
    </source>
</evidence>
<feature type="binding site" evidence="9">
    <location>
        <position position="167"/>
    </location>
    <ligand>
        <name>Zn(2+)</name>
        <dbReference type="ChEBI" id="CHEBI:29105"/>
        <label>2</label>
    </ligand>
</feature>
<comment type="similarity">
    <text evidence="9">Belongs to the Cyclase 1 superfamily. KynB family.</text>
</comment>
<dbReference type="AlphaFoldDB" id="A0A2A8D2G0"/>
<dbReference type="OrthoDB" id="9796085at2"/>
<accession>A0A2A8D2G0</accession>
<evidence type="ECO:0000313" key="11">
    <source>
        <dbReference type="Proteomes" id="UP000220102"/>
    </source>
</evidence>
<keyword evidence="6 9" id="KW-0823">Tryptophan catabolism</keyword>
<feature type="binding site" evidence="9">
    <location>
        <position position="53"/>
    </location>
    <ligand>
        <name>Zn(2+)</name>
        <dbReference type="ChEBI" id="CHEBI:29105"/>
        <label>2</label>
    </ligand>
</feature>
<dbReference type="PANTHER" id="PTHR31118">
    <property type="entry name" value="CYCLASE-LIKE PROTEIN 2"/>
    <property type="match status" value="1"/>
</dbReference>
<gene>
    <name evidence="9" type="primary">kynB</name>
    <name evidence="10" type="ORF">CRI94_01930</name>
</gene>
<organism evidence="10 11">
    <name type="scientific">Longibacter salinarum</name>
    <dbReference type="NCBI Taxonomy" id="1850348"/>
    <lineage>
        <taxon>Bacteria</taxon>
        <taxon>Pseudomonadati</taxon>
        <taxon>Rhodothermota</taxon>
        <taxon>Rhodothermia</taxon>
        <taxon>Rhodothermales</taxon>
        <taxon>Salisaetaceae</taxon>
        <taxon>Longibacter</taxon>
    </lineage>
</organism>
<protein>
    <recommendedName>
        <fullName evidence="9">Kynurenine formamidase</fullName>
        <shortName evidence="9">KFA</shortName>
        <shortName evidence="9">KFase</shortName>
        <ecNumber evidence="9">3.5.1.9</ecNumber>
    </recommendedName>
    <alternativeName>
        <fullName evidence="9">Arylformamidase</fullName>
    </alternativeName>
    <alternativeName>
        <fullName evidence="9">N-formylkynurenine formamidase</fullName>
        <shortName evidence="9">FKF</shortName>
    </alternativeName>
</protein>
<evidence type="ECO:0000256" key="3">
    <source>
        <dbReference type="ARBA" id="ARBA00022723"/>
    </source>
</evidence>
<dbReference type="Pfam" id="PF04199">
    <property type="entry name" value="Cyclase"/>
    <property type="match status" value="1"/>
</dbReference>
<comment type="pathway">
    <text evidence="8 9">Amino-acid degradation; L-tryptophan degradation via kynurenine pathway; L-kynurenine from L-tryptophan: step 2/2.</text>
</comment>
<feature type="binding site" evidence="9">
    <location>
        <position position="53"/>
    </location>
    <ligand>
        <name>Zn(2+)</name>
        <dbReference type="ChEBI" id="CHEBI:29105"/>
        <label>1</label>
    </ligand>
</feature>
<feature type="binding site" evidence="9">
    <location>
        <position position="51"/>
    </location>
    <ligand>
        <name>Zn(2+)</name>
        <dbReference type="ChEBI" id="CHEBI:29105"/>
        <label>1</label>
    </ligand>
</feature>
<comment type="function">
    <text evidence="1 9">Catalyzes the hydrolysis of N-formyl-L-kynurenine to L-kynurenine, the second step in the kynurenine pathway of tryptophan degradation.</text>
</comment>
<dbReference type="UniPathway" id="UPA00333">
    <property type="reaction ID" value="UER00454"/>
</dbReference>